<dbReference type="STRING" id="1075090.GOAMR_64_00210"/>
<dbReference type="Pfam" id="PF25835">
    <property type="entry name" value="Fn3_SaeA_5th"/>
    <property type="match status" value="1"/>
</dbReference>
<reference evidence="8 9" key="1">
    <citation type="submission" date="2011-11" db="EMBL/GenBank/DDBJ databases">
        <title>Whole genome shotgun sequence of Gordonia amarae NBRC 15530.</title>
        <authorList>
            <person name="Takarada H."/>
            <person name="Hosoyama A."/>
            <person name="Tsuchikane K."/>
            <person name="Katsumata H."/>
            <person name="Yamazaki S."/>
            <person name="Fujita N."/>
        </authorList>
    </citation>
    <scope>NUCLEOTIDE SEQUENCE [LARGE SCALE GENOMIC DNA]</scope>
    <source>
        <strain evidence="8 9">NBRC 15530</strain>
    </source>
</reference>
<dbReference type="Pfam" id="PF25836">
    <property type="entry name" value="Fn3_SaeA_6th"/>
    <property type="match status" value="1"/>
</dbReference>
<keyword evidence="9" id="KW-1185">Reference proteome</keyword>
<feature type="domain" description="SaeA first Fn3-like" evidence="3">
    <location>
        <begin position="304"/>
        <end position="402"/>
    </location>
</feature>
<dbReference type="EMBL" id="BAED01000064">
    <property type="protein sequence ID" value="GAB07338.1"/>
    <property type="molecule type" value="Genomic_DNA"/>
</dbReference>
<dbReference type="Pfam" id="PF25834">
    <property type="entry name" value="Fn3_SaeA_4th"/>
    <property type="match status" value="1"/>
</dbReference>
<feature type="domain" description="SaeA N-terminal" evidence="2">
    <location>
        <begin position="156"/>
        <end position="216"/>
    </location>
</feature>
<feature type="region of interest" description="Disordered" evidence="1">
    <location>
        <begin position="236"/>
        <end position="280"/>
    </location>
</feature>
<feature type="compositionally biased region" description="Low complexity" evidence="1">
    <location>
        <begin position="103"/>
        <end position="112"/>
    </location>
</feature>
<feature type="domain" description="SaeA third Fn3-like" evidence="5">
    <location>
        <begin position="512"/>
        <end position="611"/>
    </location>
</feature>
<dbReference type="Proteomes" id="UP000006023">
    <property type="component" value="Unassembled WGS sequence"/>
</dbReference>
<organism evidence="8 9">
    <name type="scientific">Gordonia amarae NBRC 15530</name>
    <dbReference type="NCBI Taxonomy" id="1075090"/>
    <lineage>
        <taxon>Bacteria</taxon>
        <taxon>Bacillati</taxon>
        <taxon>Actinomycetota</taxon>
        <taxon>Actinomycetes</taxon>
        <taxon>Mycobacteriales</taxon>
        <taxon>Gordoniaceae</taxon>
        <taxon>Gordonia</taxon>
    </lineage>
</organism>
<gene>
    <name evidence="8" type="ORF">GOAMR_64_00210</name>
</gene>
<sequence>MHRISERDSSSEMTSGVPDGNLDVLLRWSRTAADQGLAVPASARLVEISRSPANWWATTTDRVELAWRPTVDHLFHQVRLGVVPAAAVEFLPDALRTPPGVPRAPVTAPVRAARPEPAPGPERPAETPTRETPTAELPADPEPPAPEPVPDRATLIFQALIEWRSAQIAAGVDGAEAIKDITLRNLVKYNQTGEDVIRVKLPGQAKGLASDIAAVFARFGENTRVQDVAARQAPVQKAPVQKTPAQEAPVPVTPAGQIPAAPPTPPVPAPKAPERAAPQPGATLNLTHADFCDYDYPETDVEPGRITLTPDADGVALSWDPWPAAHGEVVVYRVVSADGSGATPPSIYRPEAGELLAATTATSIADGRFLSSAVRLFEVWCHVGPDVASACARQPVRWAVGHEVSPVDSMTLTEDGGRIIGRWTVFPGTRAVQVFRIPLDGAGPATGNPRNQICVGQPNLTGFVDADAARGRRFLYRAVAEVDLAGTVRLSRPRQLEILVPVELTPIADLHVEMGEDRSTFGLQWTTPDSGQSVRIYRFPAEPTAGLDSEDRDESVIVAEGFTDENLIKDPIVALDPVRSQMIGVIWPPNWERAYITPVTVSGDRVRVGTTRVHTRPLAAVVEPRIIERYHTQLATFGWPAGAAAVQAFVGSMSLSPEQVCAQHPAAEITKQVHERDGALTFRPRLLHWSGCQVCLVPVAYSRGETIRGEITSLAYPGLERLRYWFEAVAPGSYRVRLFLQAENDIQDPPPLVLVRNEARLPLEPHDGQPVLFDSAAGSVPHCRIDGMLKAGRAVATEWTFDTSRLRGYLRVFATDTRRTRAVAIFDPPMRYLFIPDRAPEPRPAPEMPR</sequence>
<feature type="domain" description="SaeA second Fn3-like" evidence="4">
    <location>
        <begin position="407"/>
        <end position="497"/>
    </location>
</feature>
<evidence type="ECO:0000313" key="9">
    <source>
        <dbReference type="Proteomes" id="UP000006023"/>
    </source>
</evidence>
<dbReference type="InterPro" id="IPR058696">
    <property type="entry name" value="Fn3_SaeA_5th"/>
</dbReference>
<dbReference type="InterPro" id="IPR058691">
    <property type="entry name" value="Fn3_SaeA_1st"/>
</dbReference>
<dbReference type="Pfam" id="PF25832">
    <property type="entry name" value="Fn3_SaeA_2nd"/>
    <property type="match status" value="1"/>
</dbReference>
<evidence type="ECO:0000259" key="4">
    <source>
        <dbReference type="Pfam" id="PF25833"/>
    </source>
</evidence>
<evidence type="ECO:0000259" key="2">
    <source>
        <dbReference type="Pfam" id="PF25831"/>
    </source>
</evidence>
<dbReference type="InterPro" id="IPR058694">
    <property type="entry name" value="Fn3_SaeA_4th"/>
</dbReference>
<feature type="region of interest" description="Disordered" evidence="1">
    <location>
        <begin position="94"/>
        <end position="150"/>
    </location>
</feature>
<proteinExistence type="predicted"/>
<dbReference type="AlphaFoldDB" id="G7GUR3"/>
<evidence type="ECO:0000259" key="7">
    <source>
        <dbReference type="Pfam" id="PF25836"/>
    </source>
</evidence>
<dbReference type="InterPro" id="IPR058695">
    <property type="entry name" value="SaeA_N"/>
</dbReference>
<dbReference type="eggNOG" id="ENOG50332MG">
    <property type="taxonomic scope" value="Bacteria"/>
</dbReference>
<protein>
    <submittedName>
        <fullName evidence="8">Uncharacterized protein</fullName>
    </submittedName>
</protein>
<accession>G7GUR3</accession>
<dbReference type="InterPro" id="IPR058693">
    <property type="entry name" value="Fn3_SaeA_3rd"/>
</dbReference>
<evidence type="ECO:0000313" key="8">
    <source>
        <dbReference type="EMBL" id="GAB07338.1"/>
    </source>
</evidence>
<dbReference type="InterPro" id="IPR058692">
    <property type="entry name" value="Fn3_SaeA_2nd"/>
</dbReference>
<dbReference type="Pfam" id="PF25831">
    <property type="entry name" value="SaeA_1st"/>
    <property type="match status" value="1"/>
</dbReference>
<name>G7GUR3_9ACTN</name>
<evidence type="ECO:0000256" key="1">
    <source>
        <dbReference type="SAM" id="MobiDB-lite"/>
    </source>
</evidence>
<feature type="domain" description="SaeA fourth Fn3-like" evidence="6">
    <location>
        <begin position="622"/>
        <end position="714"/>
    </location>
</feature>
<feature type="compositionally biased region" description="Pro residues" evidence="1">
    <location>
        <begin position="260"/>
        <end position="271"/>
    </location>
</feature>
<evidence type="ECO:0000259" key="3">
    <source>
        <dbReference type="Pfam" id="PF25832"/>
    </source>
</evidence>
<evidence type="ECO:0000259" key="6">
    <source>
        <dbReference type="Pfam" id="PF25835"/>
    </source>
</evidence>
<comment type="caution">
    <text evidence="8">The sequence shown here is derived from an EMBL/GenBank/DDBJ whole genome shotgun (WGS) entry which is preliminary data.</text>
</comment>
<dbReference type="Pfam" id="PF25833">
    <property type="entry name" value="Fn3_SaeA_3rd"/>
    <property type="match status" value="1"/>
</dbReference>
<feature type="domain" description="SaeA fifth Fn3-like" evidence="7">
    <location>
        <begin position="721"/>
        <end position="833"/>
    </location>
</feature>
<evidence type="ECO:0000259" key="5">
    <source>
        <dbReference type="Pfam" id="PF25834"/>
    </source>
</evidence>